<evidence type="ECO:0000256" key="1">
    <source>
        <dbReference type="SAM" id="SignalP"/>
    </source>
</evidence>
<name>A0A0K8RJS9_IXORI</name>
<dbReference type="PROSITE" id="PS50279">
    <property type="entry name" value="BPTI_KUNITZ_2"/>
    <property type="match status" value="1"/>
</dbReference>
<dbReference type="GO" id="GO:0004867">
    <property type="term" value="F:serine-type endopeptidase inhibitor activity"/>
    <property type="evidence" value="ECO:0007669"/>
    <property type="project" value="InterPro"/>
</dbReference>
<evidence type="ECO:0000259" key="2">
    <source>
        <dbReference type="PROSITE" id="PS50279"/>
    </source>
</evidence>
<dbReference type="Pfam" id="PF00014">
    <property type="entry name" value="Kunitz_BPTI"/>
    <property type="match status" value="1"/>
</dbReference>
<evidence type="ECO:0000313" key="3">
    <source>
        <dbReference type="EMBL" id="JAA71362.1"/>
    </source>
</evidence>
<accession>A0A0K8RJS9</accession>
<reference evidence="3" key="1">
    <citation type="submission" date="2012-12" db="EMBL/GenBank/DDBJ databases">
        <title>Identification and characterization of a phenylalanine ammonia-lyase gene family in Isatis indigotica Fort.</title>
        <authorList>
            <person name="Liu Q."/>
            <person name="Chen J."/>
            <person name="Zhou X."/>
            <person name="Di P."/>
            <person name="Xiao Y."/>
            <person name="Xuan H."/>
            <person name="Zhang L."/>
            <person name="Chen W."/>
        </authorList>
    </citation>
    <scope>NUCLEOTIDE SEQUENCE</scope>
    <source>
        <tissue evidence="3">Salivary gland</tissue>
    </source>
</reference>
<dbReference type="SUPFAM" id="SSF57362">
    <property type="entry name" value="BPTI-like"/>
    <property type="match status" value="1"/>
</dbReference>
<dbReference type="InterPro" id="IPR002223">
    <property type="entry name" value="Kunitz_BPTI"/>
</dbReference>
<dbReference type="AlphaFoldDB" id="A0A0K8RJS9"/>
<feature type="signal peptide" evidence="1">
    <location>
        <begin position="1"/>
        <end position="19"/>
    </location>
</feature>
<feature type="chain" id="PRO_5005518338" evidence="1">
    <location>
        <begin position="20"/>
        <end position="85"/>
    </location>
</feature>
<protein>
    <submittedName>
        <fullName evidence="3">Putative salivary kunitz domain protein</fullName>
    </submittedName>
</protein>
<dbReference type="EMBL" id="GADI01002446">
    <property type="protein sequence ID" value="JAA71362.1"/>
    <property type="molecule type" value="mRNA"/>
</dbReference>
<keyword evidence="1" id="KW-0732">Signal</keyword>
<sequence>MKAIIAVPCILSAVMLISALNRDVCEAPHAHSICASEADVETSYYFDKNTGECQEEVGCGQGPNNFPTLEKCKTECPYGKYAKSV</sequence>
<proteinExistence type="evidence at transcript level"/>
<dbReference type="Gene3D" id="4.10.410.10">
    <property type="entry name" value="Pancreatic trypsin inhibitor Kunitz domain"/>
    <property type="match status" value="1"/>
</dbReference>
<dbReference type="SMART" id="SM00131">
    <property type="entry name" value="KU"/>
    <property type="match status" value="1"/>
</dbReference>
<dbReference type="InterPro" id="IPR036880">
    <property type="entry name" value="Kunitz_BPTI_sf"/>
</dbReference>
<feature type="domain" description="BPTI/Kunitz inhibitor" evidence="2">
    <location>
        <begin position="25"/>
        <end position="76"/>
    </location>
</feature>
<organism evidence="3">
    <name type="scientific">Ixodes ricinus</name>
    <name type="common">Common tick</name>
    <name type="synonym">Acarus ricinus</name>
    <dbReference type="NCBI Taxonomy" id="34613"/>
    <lineage>
        <taxon>Eukaryota</taxon>
        <taxon>Metazoa</taxon>
        <taxon>Ecdysozoa</taxon>
        <taxon>Arthropoda</taxon>
        <taxon>Chelicerata</taxon>
        <taxon>Arachnida</taxon>
        <taxon>Acari</taxon>
        <taxon>Parasitiformes</taxon>
        <taxon>Ixodida</taxon>
        <taxon>Ixodoidea</taxon>
        <taxon>Ixodidae</taxon>
        <taxon>Ixodinae</taxon>
        <taxon>Ixodes</taxon>
    </lineage>
</organism>